<sequence length="206" mass="23955">MINPTVILQNLKTIGLVLLALAAVWFYKDYKYQLSENTRQTENNSQIRKFDSLRFSSQVLSTDEINDQIIYNDPELKKKLDAANIKISRIESLVSQTLKYRDTTKRETDVSGMIDAIKNSIPKQQSWSDTTKCMTIKGIASYDGQKLIIEVNDRQFNNKSDAVAYWERRQWSFLGIKTRLFGKKQFTSKVFDECGETRTMKIEKKK</sequence>
<comment type="caution">
    <text evidence="2">The sequence shown here is derived from an EMBL/GenBank/DDBJ whole genome shotgun (WGS) entry which is preliminary data.</text>
</comment>
<dbReference type="Proteomes" id="UP000288102">
    <property type="component" value="Unassembled WGS sequence"/>
</dbReference>
<dbReference type="OrthoDB" id="1349128at2"/>
<accession>A0A434A2R6</accession>
<feature type="transmembrane region" description="Helical" evidence="1">
    <location>
        <begin position="6"/>
        <end position="27"/>
    </location>
</feature>
<reference evidence="3" key="1">
    <citation type="journal article" date="2019" name="Syst. Appl. Microbiol.">
        <title>Flavobacterium circumlabens sp. nov. and Flavobacterium cupreum sp. nov., two psychrotrophic species isolated from Antarctic environmental samples.</title>
        <authorList>
            <person name="Kralova S."/>
            <person name="Busse H.-J."/>
            <person name="Svec P."/>
            <person name="Maslanova I."/>
            <person name="Stankova E."/>
            <person name="Bartak M."/>
            <person name="Sedlacek I."/>
        </authorList>
    </citation>
    <scope>NUCLEOTIDE SEQUENCE [LARGE SCALE GENOMIC DNA]</scope>
    <source>
        <strain evidence="3">CCM 8825</strain>
    </source>
</reference>
<evidence type="ECO:0000313" key="2">
    <source>
        <dbReference type="EMBL" id="RUT68700.1"/>
    </source>
</evidence>
<keyword evidence="1" id="KW-0472">Membrane</keyword>
<keyword evidence="1" id="KW-0812">Transmembrane</keyword>
<gene>
    <name evidence="2" type="ORF">D0817_20280</name>
</gene>
<dbReference type="AlphaFoldDB" id="A0A434A2R6"/>
<protein>
    <submittedName>
        <fullName evidence="2">Uncharacterized protein</fullName>
    </submittedName>
</protein>
<keyword evidence="3" id="KW-1185">Reference proteome</keyword>
<evidence type="ECO:0000256" key="1">
    <source>
        <dbReference type="SAM" id="Phobius"/>
    </source>
</evidence>
<organism evidence="2 3">
    <name type="scientific">Flavobacterium cupreum</name>
    <dbReference type="NCBI Taxonomy" id="2133766"/>
    <lineage>
        <taxon>Bacteria</taxon>
        <taxon>Pseudomonadati</taxon>
        <taxon>Bacteroidota</taxon>
        <taxon>Flavobacteriia</taxon>
        <taxon>Flavobacteriales</taxon>
        <taxon>Flavobacteriaceae</taxon>
        <taxon>Flavobacterium</taxon>
    </lineage>
</organism>
<name>A0A434A2R6_9FLAO</name>
<proteinExistence type="predicted"/>
<dbReference type="RefSeq" id="WP_127340140.1">
    <property type="nucleotide sequence ID" value="NZ_QWDM01000015.1"/>
</dbReference>
<dbReference type="EMBL" id="QWDM01000015">
    <property type="protein sequence ID" value="RUT68700.1"/>
    <property type="molecule type" value="Genomic_DNA"/>
</dbReference>
<evidence type="ECO:0000313" key="3">
    <source>
        <dbReference type="Proteomes" id="UP000288102"/>
    </source>
</evidence>
<keyword evidence="1" id="KW-1133">Transmembrane helix</keyword>